<dbReference type="GO" id="GO:0003723">
    <property type="term" value="F:RNA binding"/>
    <property type="evidence" value="ECO:0007669"/>
    <property type="project" value="UniProtKB-UniRule"/>
</dbReference>
<gene>
    <name evidence="5" type="ORF">DO97_12075</name>
</gene>
<dbReference type="InterPro" id="IPR053943">
    <property type="entry name" value="RlmKL-like_Mtase_CS"/>
</dbReference>
<dbReference type="CDD" id="cd11715">
    <property type="entry name" value="THUMP_AdoMetMT"/>
    <property type="match status" value="1"/>
</dbReference>
<evidence type="ECO:0000256" key="3">
    <source>
        <dbReference type="PROSITE-ProRule" id="PRU00529"/>
    </source>
</evidence>
<dbReference type="Gene3D" id="3.30.2130.30">
    <property type="match status" value="1"/>
</dbReference>
<feature type="domain" description="THUMP" evidence="4">
    <location>
        <begin position="43"/>
        <end position="154"/>
    </location>
</feature>
<dbReference type="Pfam" id="PF02926">
    <property type="entry name" value="THUMP"/>
    <property type="match status" value="1"/>
</dbReference>
<dbReference type="InterPro" id="IPR004114">
    <property type="entry name" value="THUMP_dom"/>
</dbReference>
<dbReference type="Pfam" id="PF22020">
    <property type="entry name" value="RlmL_1st"/>
    <property type="match status" value="1"/>
</dbReference>
<protein>
    <submittedName>
        <fullName evidence="5">RNA methyltransferase</fullName>
    </submittedName>
</protein>
<evidence type="ECO:0000313" key="5">
    <source>
        <dbReference type="EMBL" id="KGF72088.1"/>
    </source>
</evidence>
<evidence type="ECO:0000256" key="2">
    <source>
        <dbReference type="ARBA" id="ARBA00022679"/>
    </source>
</evidence>
<reference evidence="5 6" key="1">
    <citation type="journal article" date="2014" name="Mol. Ecol.">
        <title>Evolution of Synechococcus.</title>
        <authorList>
            <person name="Dvorak P."/>
            <person name="Casamatta D."/>
            <person name="Hasler P."/>
            <person name="Poulickova A."/>
            <person name="Ondrej V."/>
            <person name="Sanges R."/>
        </authorList>
    </citation>
    <scope>NUCLEOTIDE SEQUENCE [LARGE SCALE GENOMIC DNA]</scope>
    <source>
        <strain evidence="5 6">CAUP A 1101</strain>
    </source>
</reference>
<sequence length="374" mass="41315">MNQYFATVARGLEALVAQELEQLGADAVEPGFCGAAFAGDRALLYRVNLWARLPFRILMKLHGFPCRDAQDLYNGIQSIDWSSYLTPDRTLAVNATGKNDHLNHTHFTALQVKNAIVDQQQAMLGERSDVDLQEPDVRINVHIDQDTCTVSLDSSGNSLHRRGYRPAVGAAPLKESLAAALIQLSGWQPDQMFYDPLCGSGTLPLEASLKALNIAPGLFRDRFGFETWRDFDLSLFEQLIQAAEASQRETLAAPIWGSDREGAVIEQAIVNATNCGVLNHVWFSQIELNDVVAPADSGVVFCNPPYGERLGRDSDLAGFYKLLGNVLKQRFKGWTAFVLSGNKELSQSIGLKSSQRIAVYNGTLPCQLMKYELY</sequence>
<dbReference type="PANTHER" id="PTHR47313">
    <property type="entry name" value="RIBOSOMAL RNA LARGE SUBUNIT METHYLTRANSFERASE K/L"/>
    <property type="match status" value="1"/>
</dbReference>
<dbReference type="InterPro" id="IPR000241">
    <property type="entry name" value="RlmKL-like_Mtase"/>
</dbReference>
<proteinExistence type="predicted"/>
<dbReference type="GO" id="GO:0070043">
    <property type="term" value="F:rRNA (guanine-N7-)-methyltransferase activity"/>
    <property type="evidence" value="ECO:0007669"/>
    <property type="project" value="TreeGrafter"/>
</dbReference>
<dbReference type="Proteomes" id="UP000030170">
    <property type="component" value="Unassembled WGS sequence"/>
</dbReference>
<dbReference type="SMART" id="SM00981">
    <property type="entry name" value="THUMP"/>
    <property type="match status" value="1"/>
</dbReference>
<comment type="caution">
    <text evidence="5">The sequence shown here is derived from an EMBL/GenBank/DDBJ whole genome shotgun (WGS) entry which is preliminary data.</text>
</comment>
<dbReference type="EMBL" id="JJML01000037">
    <property type="protein sequence ID" value="KGF72088.1"/>
    <property type="molecule type" value="Genomic_DNA"/>
</dbReference>
<dbReference type="AlphaFoldDB" id="A0A098TMN0"/>
<dbReference type="PROSITE" id="PS00092">
    <property type="entry name" value="N6_MTASE"/>
    <property type="match status" value="1"/>
</dbReference>
<dbReference type="GO" id="GO:0008990">
    <property type="term" value="F:rRNA (guanine-N2-)-methyltransferase activity"/>
    <property type="evidence" value="ECO:0007669"/>
    <property type="project" value="TreeGrafter"/>
</dbReference>
<dbReference type="SUPFAM" id="SSF53335">
    <property type="entry name" value="S-adenosyl-L-methionine-dependent methyltransferases"/>
    <property type="match status" value="1"/>
</dbReference>
<dbReference type="STRING" id="1497020.DO97_12075"/>
<dbReference type="RefSeq" id="WP_036534787.1">
    <property type="nucleotide sequence ID" value="NZ_JJML01000037.1"/>
</dbReference>
<keyword evidence="2 5" id="KW-0808">Transferase</keyword>
<dbReference type="InterPro" id="IPR029063">
    <property type="entry name" value="SAM-dependent_MTases_sf"/>
</dbReference>
<dbReference type="OrthoDB" id="9809404at2"/>
<name>A0A098TMN0_9CYAN</name>
<evidence type="ECO:0000256" key="1">
    <source>
        <dbReference type="ARBA" id="ARBA00022603"/>
    </source>
</evidence>
<dbReference type="PROSITE" id="PS51165">
    <property type="entry name" value="THUMP"/>
    <property type="match status" value="1"/>
</dbReference>
<keyword evidence="6" id="KW-1185">Reference proteome</keyword>
<evidence type="ECO:0000313" key="6">
    <source>
        <dbReference type="Proteomes" id="UP000030170"/>
    </source>
</evidence>
<dbReference type="Gene3D" id="3.40.50.150">
    <property type="entry name" value="Vaccinia Virus protein VP39"/>
    <property type="match status" value="1"/>
</dbReference>
<dbReference type="PROSITE" id="PS01261">
    <property type="entry name" value="UPF0020"/>
    <property type="match status" value="1"/>
</dbReference>
<evidence type="ECO:0000259" key="4">
    <source>
        <dbReference type="PROSITE" id="PS51165"/>
    </source>
</evidence>
<keyword evidence="3" id="KW-0694">RNA-binding</keyword>
<dbReference type="InterPro" id="IPR054170">
    <property type="entry name" value="RlmL_1st"/>
</dbReference>
<accession>A0A098TMN0</accession>
<dbReference type="Pfam" id="PF01170">
    <property type="entry name" value="UPF0020"/>
    <property type="match status" value="1"/>
</dbReference>
<dbReference type="InterPro" id="IPR002052">
    <property type="entry name" value="DNA_methylase_N6_adenine_CS"/>
</dbReference>
<organism evidence="5 6">
    <name type="scientific">Neosynechococcus sphagnicola sy1</name>
    <dbReference type="NCBI Taxonomy" id="1497020"/>
    <lineage>
        <taxon>Bacteria</taxon>
        <taxon>Bacillati</taxon>
        <taxon>Cyanobacteriota</taxon>
        <taxon>Cyanophyceae</taxon>
        <taxon>Neosynechococcales</taxon>
        <taxon>Neosynechococcaceae</taxon>
        <taxon>Neosynechococcus</taxon>
    </lineage>
</organism>
<dbReference type="PANTHER" id="PTHR47313:SF1">
    <property type="entry name" value="RIBOSOMAL RNA LARGE SUBUNIT METHYLTRANSFERASE K_L"/>
    <property type="match status" value="1"/>
</dbReference>
<keyword evidence="1 5" id="KW-0489">Methyltransferase</keyword>